<dbReference type="InterPro" id="IPR032710">
    <property type="entry name" value="NTF2-like_dom_sf"/>
</dbReference>
<dbReference type="EMBL" id="HE796683">
    <property type="protein sequence ID" value="CCG98608.1"/>
    <property type="molecule type" value="Genomic_DNA"/>
</dbReference>
<dbReference type="Pfam" id="PF12680">
    <property type="entry name" value="SnoaL_2"/>
    <property type="match status" value="1"/>
</dbReference>
<proteinExistence type="predicted"/>
<keyword evidence="3" id="KW-1185">Reference proteome</keyword>
<feature type="domain" description="SnoaL-like" evidence="1">
    <location>
        <begin position="8"/>
        <end position="116"/>
    </location>
</feature>
<evidence type="ECO:0000259" key="1">
    <source>
        <dbReference type="Pfam" id="PF12680"/>
    </source>
</evidence>
<dbReference type="eggNOG" id="COG3631">
    <property type="taxonomic scope" value="Bacteria"/>
</dbReference>
<dbReference type="Gene3D" id="3.10.450.50">
    <property type="match status" value="1"/>
</dbReference>
<dbReference type="InterPro" id="IPR037401">
    <property type="entry name" value="SnoaL-like"/>
</dbReference>
<dbReference type="AlphaFoldDB" id="I0K3A5"/>
<dbReference type="Proteomes" id="UP000011058">
    <property type="component" value="Chromosome"/>
</dbReference>
<dbReference type="SUPFAM" id="SSF54427">
    <property type="entry name" value="NTF2-like"/>
    <property type="match status" value="1"/>
</dbReference>
<organism evidence="2 3">
    <name type="scientific">Fibrella aestuarina BUZ 2</name>
    <dbReference type="NCBI Taxonomy" id="1166018"/>
    <lineage>
        <taxon>Bacteria</taxon>
        <taxon>Pseudomonadati</taxon>
        <taxon>Bacteroidota</taxon>
        <taxon>Cytophagia</taxon>
        <taxon>Cytophagales</taxon>
        <taxon>Spirosomataceae</taxon>
        <taxon>Fibrella</taxon>
    </lineage>
</organism>
<dbReference type="HOGENOM" id="CLU_161197_0_0_10"/>
<evidence type="ECO:0000313" key="3">
    <source>
        <dbReference type="Proteomes" id="UP000011058"/>
    </source>
</evidence>
<reference evidence="2 3" key="1">
    <citation type="journal article" date="2012" name="J. Bacteriol.">
        <title>Genome Sequence of Fibrella aestuarina BUZ 2T, a Filamentous Marine Bacterium.</title>
        <authorList>
            <person name="Filippini M."/>
            <person name="Qi W."/>
            <person name="Blom J."/>
            <person name="Goesmann A."/>
            <person name="Smits T.H."/>
            <person name="Bagheri H.C."/>
        </authorList>
    </citation>
    <scope>NUCLEOTIDE SEQUENCE [LARGE SCALE GENOMIC DNA]</scope>
    <source>
        <strain evidence="3">BUZ 2T</strain>
    </source>
</reference>
<dbReference type="OrthoDB" id="582835at2"/>
<sequence>MTASEACIRRYIDAYNRKDIDAMVACFTHDVVFRNISNGEITLELSGQPALRKQAQQAALLFSERQQTITALLTYGDFWEATIAYRGTFASGPNAGQTIELQGESRFFMENDLIAQLTDKS</sequence>
<protein>
    <recommendedName>
        <fullName evidence="1">SnoaL-like domain-containing protein</fullName>
    </recommendedName>
</protein>
<dbReference type="RefSeq" id="WP_015329708.1">
    <property type="nucleotide sequence ID" value="NC_020054.1"/>
</dbReference>
<accession>I0K3A5</accession>
<name>I0K3A5_9BACT</name>
<gene>
    <name evidence="2" type="ORF">FAES_0597</name>
</gene>
<dbReference type="KEGG" id="fae:FAES_0597"/>
<evidence type="ECO:0000313" key="2">
    <source>
        <dbReference type="EMBL" id="CCG98608.1"/>
    </source>
</evidence>